<dbReference type="SUPFAM" id="SSF51182">
    <property type="entry name" value="RmlC-like cupins"/>
    <property type="match status" value="1"/>
</dbReference>
<dbReference type="InterPro" id="IPR013096">
    <property type="entry name" value="Cupin_2"/>
</dbReference>
<protein>
    <submittedName>
        <fullName evidence="2">Cupin 2 conserved barrel domain protein</fullName>
    </submittedName>
</protein>
<dbReference type="Proteomes" id="UP000188388">
    <property type="component" value="Unassembled WGS sequence"/>
</dbReference>
<dbReference type="InterPro" id="IPR011051">
    <property type="entry name" value="RmlC_Cupin_sf"/>
</dbReference>
<name>A0A1R3V790_9HYPH</name>
<dbReference type="AlphaFoldDB" id="A0A1R3V790"/>
<gene>
    <name evidence="2" type="ORF">BQ8794_230010</name>
</gene>
<evidence type="ECO:0000313" key="3">
    <source>
        <dbReference type="Proteomes" id="UP000188388"/>
    </source>
</evidence>
<dbReference type="Gene3D" id="2.60.120.10">
    <property type="entry name" value="Jelly Rolls"/>
    <property type="match status" value="1"/>
</dbReference>
<accession>A0A1R3V790</accession>
<sequence length="133" mass="14777">MSRVPAEGPHPIIAEPGAPPISAAGTSLVIREWTMSGPSRMHIHQSDDEAWHVLEGRLRFKFPDREIDATPGTTVFVPAGLAHTYCAIEPSRYLIILTPKIDRLITRLLDRSEVHDLRSTLAEFDTVLAEQAE</sequence>
<dbReference type="RefSeq" id="WP_077378456.1">
    <property type="nucleotide sequence ID" value="NZ_FTPD01000016.1"/>
</dbReference>
<keyword evidence="3" id="KW-1185">Reference proteome</keyword>
<dbReference type="Pfam" id="PF07883">
    <property type="entry name" value="Cupin_2"/>
    <property type="match status" value="1"/>
</dbReference>
<dbReference type="EMBL" id="FTPD01000016">
    <property type="protein sequence ID" value="SIT55700.1"/>
    <property type="molecule type" value="Genomic_DNA"/>
</dbReference>
<proteinExistence type="predicted"/>
<dbReference type="InterPro" id="IPR014710">
    <property type="entry name" value="RmlC-like_jellyroll"/>
</dbReference>
<organism evidence="2 3">
    <name type="scientific">Mesorhizobium prunaredense</name>
    <dbReference type="NCBI Taxonomy" id="1631249"/>
    <lineage>
        <taxon>Bacteria</taxon>
        <taxon>Pseudomonadati</taxon>
        <taxon>Pseudomonadota</taxon>
        <taxon>Alphaproteobacteria</taxon>
        <taxon>Hyphomicrobiales</taxon>
        <taxon>Phyllobacteriaceae</taxon>
        <taxon>Mesorhizobium</taxon>
    </lineage>
</organism>
<dbReference type="PANTHER" id="PTHR36440">
    <property type="entry name" value="PUTATIVE (AFU_ORTHOLOGUE AFUA_8G07350)-RELATED"/>
    <property type="match status" value="1"/>
</dbReference>
<evidence type="ECO:0000313" key="2">
    <source>
        <dbReference type="EMBL" id="SIT55700.1"/>
    </source>
</evidence>
<evidence type="ECO:0000259" key="1">
    <source>
        <dbReference type="Pfam" id="PF07883"/>
    </source>
</evidence>
<dbReference type="STRING" id="1631249.BQ8794_230010"/>
<feature type="domain" description="Cupin type-2" evidence="1">
    <location>
        <begin position="39"/>
        <end position="94"/>
    </location>
</feature>
<dbReference type="PANTHER" id="PTHR36440:SF1">
    <property type="entry name" value="PUTATIVE (AFU_ORTHOLOGUE AFUA_8G07350)-RELATED"/>
    <property type="match status" value="1"/>
</dbReference>
<reference evidence="3" key="1">
    <citation type="submission" date="2017-01" db="EMBL/GenBank/DDBJ databases">
        <authorList>
            <person name="Brunel B."/>
        </authorList>
    </citation>
    <scope>NUCLEOTIDE SEQUENCE [LARGE SCALE GENOMIC DNA]</scope>
</reference>
<dbReference type="InterPro" id="IPR053146">
    <property type="entry name" value="QDO-like"/>
</dbReference>